<reference evidence="1" key="1">
    <citation type="submission" date="2020-11" db="EMBL/GenBank/DDBJ databases">
        <title>Agrobacterium vitis strain K377 genome.</title>
        <authorList>
            <person name="Xi H."/>
        </authorList>
    </citation>
    <scope>NUCLEOTIDE SEQUENCE</scope>
    <source>
        <strain evidence="1">K377</strain>
        <plasmid evidence="1">unnamed3</plasmid>
    </source>
</reference>
<geneLocation type="plasmid" evidence="1">
    <name>unnamed3</name>
</geneLocation>
<dbReference type="EMBL" id="JACXXJ020000004">
    <property type="protein sequence ID" value="MBF2714647.1"/>
    <property type="molecule type" value="Genomic_DNA"/>
</dbReference>
<accession>A0AAE2UPZ3</accession>
<evidence type="ECO:0000313" key="1">
    <source>
        <dbReference type="EMBL" id="MBF2714647.1"/>
    </source>
</evidence>
<evidence type="ECO:0000313" key="2">
    <source>
        <dbReference type="Proteomes" id="UP000655037"/>
    </source>
</evidence>
<proteinExistence type="predicted"/>
<comment type="caution">
    <text evidence="1">The sequence shown here is derived from an EMBL/GenBank/DDBJ whole genome shotgun (WGS) entry which is preliminary data.</text>
</comment>
<dbReference type="AlphaFoldDB" id="A0AAE2UPZ3"/>
<name>A0AAE2UPZ3_AGRVI</name>
<dbReference type="Proteomes" id="UP000655037">
    <property type="component" value="Unassembled WGS sequence"/>
</dbReference>
<protein>
    <submittedName>
        <fullName evidence="1">Uncharacterized protein</fullName>
    </submittedName>
</protein>
<organism evidence="1 2">
    <name type="scientific">Agrobacterium vitis</name>
    <name type="common">Rhizobium vitis</name>
    <dbReference type="NCBI Taxonomy" id="373"/>
    <lineage>
        <taxon>Bacteria</taxon>
        <taxon>Pseudomonadati</taxon>
        <taxon>Pseudomonadota</taxon>
        <taxon>Alphaproteobacteria</taxon>
        <taxon>Hyphomicrobiales</taxon>
        <taxon>Rhizobiaceae</taxon>
        <taxon>Rhizobium/Agrobacterium group</taxon>
        <taxon>Agrobacterium</taxon>
    </lineage>
</organism>
<sequence length="49" mass="5273">MKLASIPIKDSERDGGDTVDYKKASLSILDPDRALAAKQEHGLAIGYLT</sequence>
<gene>
    <name evidence="1" type="ORF">IEI95_010500</name>
</gene>
<dbReference type="RefSeq" id="WP_156533018.1">
    <property type="nucleotide sequence ID" value="NZ_JACXXJ020000004.1"/>
</dbReference>
<keyword evidence="1" id="KW-0614">Plasmid</keyword>